<dbReference type="AlphaFoldDB" id="A0A0R3PYT3"/>
<evidence type="ECO:0000313" key="2">
    <source>
        <dbReference type="Proteomes" id="UP000267027"/>
    </source>
</evidence>
<evidence type="ECO:0000313" key="3">
    <source>
        <dbReference type="WBParaSite" id="ACOC_0001161901-mRNA-1"/>
    </source>
</evidence>
<name>A0A0R3PYT3_ANGCS</name>
<accession>A0A0R3PYT3</accession>
<proteinExistence type="predicted"/>
<keyword evidence="2" id="KW-1185">Reference proteome</keyword>
<reference evidence="3" key="1">
    <citation type="submission" date="2017-02" db="UniProtKB">
        <authorList>
            <consortium name="WormBaseParasite"/>
        </authorList>
    </citation>
    <scope>IDENTIFICATION</scope>
</reference>
<organism evidence="3">
    <name type="scientific">Angiostrongylus costaricensis</name>
    <name type="common">Nematode worm</name>
    <dbReference type="NCBI Taxonomy" id="334426"/>
    <lineage>
        <taxon>Eukaryota</taxon>
        <taxon>Metazoa</taxon>
        <taxon>Ecdysozoa</taxon>
        <taxon>Nematoda</taxon>
        <taxon>Chromadorea</taxon>
        <taxon>Rhabditida</taxon>
        <taxon>Rhabditina</taxon>
        <taxon>Rhabditomorpha</taxon>
        <taxon>Strongyloidea</taxon>
        <taxon>Metastrongylidae</taxon>
        <taxon>Angiostrongylus</taxon>
    </lineage>
</organism>
<evidence type="ECO:0000313" key="1">
    <source>
        <dbReference type="EMBL" id="VDM63205.1"/>
    </source>
</evidence>
<gene>
    <name evidence="1" type="ORF">ACOC_LOCUS11620</name>
</gene>
<protein>
    <submittedName>
        <fullName evidence="1 3">Uncharacterized protein</fullName>
    </submittedName>
</protein>
<dbReference type="WBParaSite" id="ACOC_0001161901-mRNA-1">
    <property type="protein sequence ID" value="ACOC_0001161901-mRNA-1"/>
    <property type="gene ID" value="ACOC_0001161901"/>
</dbReference>
<reference evidence="1 2" key="2">
    <citation type="submission" date="2018-11" db="EMBL/GenBank/DDBJ databases">
        <authorList>
            <consortium name="Pathogen Informatics"/>
        </authorList>
    </citation>
    <scope>NUCLEOTIDE SEQUENCE [LARGE SCALE GENOMIC DNA]</scope>
    <source>
        <strain evidence="1 2">Costa Rica</strain>
    </source>
</reference>
<sequence>MWCSLVSKLHRLKLTLNRSWIRQEYELQALKMVCFFPFFI</sequence>
<dbReference type="EMBL" id="UYYA01004739">
    <property type="protein sequence ID" value="VDM63205.1"/>
    <property type="molecule type" value="Genomic_DNA"/>
</dbReference>
<dbReference type="Proteomes" id="UP000267027">
    <property type="component" value="Unassembled WGS sequence"/>
</dbReference>